<comment type="caution">
    <text evidence="1">The sequence shown here is derived from an EMBL/GenBank/DDBJ whole genome shotgun (WGS) entry which is preliminary data.</text>
</comment>
<reference evidence="1 2" key="1">
    <citation type="submission" date="2015-07" db="EMBL/GenBank/DDBJ databases">
        <title>Comparative genomics of the Sigatoka disease complex on banana suggests a link between parallel evolutionary changes in Pseudocercospora fijiensis and Pseudocercospora eumusae and increased virulence on the banana host.</title>
        <authorList>
            <person name="Chang T.-C."/>
            <person name="Salvucci A."/>
            <person name="Crous P.W."/>
            <person name="Stergiopoulos I."/>
        </authorList>
    </citation>
    <scope>NUCLEOTIDE SEQUENCE [LARGE SCALE GENOMIC DNA]</scope>
    <source>
        <strain evidence="1 2">CBS 116634</strain>
    </source>
</reference>
<organism evidence="1 2">
    <name type="scientific">Pseudocercospora musae</name>
    <dbReference type="NCBI Taxonomy" id="113226"/>
    <lineage>
        <taxon>Eukaryota</taxon>
        <taxon>Fungi</taxon>
        <taxon>Dikarya</taxon>
        <taxon>Ascomycota</taxon>
        <taxon>Pezizomycotina</taxon>
        <taxon>Dothideomycetes</taxon>
        <taxon>Dothideomycetidae</taxon>
        <taxon>Mycosphaerellales</taxon>
        <taxon>Mycosphaerellaceae</taxon>
        <taxon>Pseudocercospora</taxon>
    </lineage>
</organism>
<name>A0A139I3X7_9PEZI</name>
<gene>
    <name evidence="1" type="ORF">AC579_8486</name>
</gene>
<protein>
    <submittedName>
        <fullName evidence="1">Uncharacterized protein</fullName>
    </submittedName>
</protein>
<dbReference type="Proteomes" id="UP000073492">
    <property type="component" value="Unassembled WGS sequence"/>
</dbReference>
<dbReference type="STRING" id="113226.A0A139I3X7"/>
<accession>A0A139I3X7</accession>
<dbReference type="InterPro" id="IPR022085">
    <property type="entry name" value="OpdG"/>
</dbReference>
<dbReference type="Pfam" id="PF12311">
    <property type="entry name" value="DUF3632"/>
    <property type="match status" value="1"/>
</dbReference>
<dbReference type="AlphaFoldDB" id="A0A139I3X7"/>
<sequence length="314" mass="35912">MADKADTPQNMDETPQYKADTLQYMFRVDTNPFWPLITQFLRMPEFDIPEKITAAFSDYEDPAAVLGELWEAFFVAVATSGSHRYHLGLLALLRKQPPISSTDCWSSESVKKLSKYPPCDGTLEWSSLPGIGETWQRMEGALISRRHSIGLPQRRVAEPFSWAAMIRGQEERGATEYCCFVSFSAYWLHETFMKKGPRVCHPVNVLYACKAALERRPPDDPYQYRLWSIDILIATEWVKAAGWVLWKVGDAGIREEHAAALAADTPLWQGENALTPARWALWVKQLKVAEVSLGCPINRVRIFKAYREIEPWLR</sequence>
<dbReference type="OrthoDB" id="4587349at2759"/>
<dbReference type="EMBL" id="LFZO01000346">
    <property type="protein sequence ID" value="KXT09394.1"/>
    <property type="molecule type" value="Genomic_DNA"/>
</dbReference>
<evidence type="ECO:0000313" key="1">
    <source>
        <dbReference type="EMBL" id="KXT09394.1"/>
    </source>
</evidence>
<proteinExistence type="predicted"/>
<keyword evidence="2" id="KW-1185">Reference proteome</keyword>
<evidence type="ECO:0000313" key="2">
    <source>
        <dbReference type="Proteomes" id="UP000073492"/>
    </source>
</evidence>